<feature type="compositionally biased region" description="Basic and acidic residues" evidence="1">
    <location>
        <begin position="123"/>
        <end position="140"/>
    </location>
</feature>
<name>A0A9P7AB14_9AGAM</name>
<dbReference type="OrthoDB" id="21513at2759"/>
<organism evidence="2 3">
    <name type="scientific">Suillus plorans</name>
    <dbReference type="NCBI Taxonomy" id="116603"/>
    <lineage>
        <taxon>Eukaryota</taxon>
        <taxon>Fungi</taxon>
        <taxon>Dikarya</taxon>
        <taxon>Basidiomycota</taxon>
        <taxon>Agaricomycotina</taxon>
        <taxon>Agaricomycetes</taxon>
        <taxon>Agaricomycetidae</taxon>
        <taxon>Boletales</taxon>
        <taxon>Suillineae</taxon>
        <taxon>Suillaceae</taxon>
        <taxon>Suillus</taxon>
    </lineage>
</organism>
<feature type="compositionally biased region" description="Polar residues" evidence="1">
    <location>
        <begin position="227"/>
        <end position="240"/>
    </location>
</feature>
<dbReference type="PANTHER" id="PTHR15141:SF76">
    <property type="entry name" value="TRANSCRIPTION ELONGATION FACTOR B POLYPEPTIDE 3"/>
    <property type="match status" value="1"/>
</dbReference>
<keyword evidence="3" id="KW-1185">Reference proteome</keyword>
<dbReference type="GeneID" id="64601700"/>
<reference evidence="2" key="1">
    <citation type="journal article" date="2020" name="New Phytol.">
        <title>Comparative genomics reveals dynamic genome evolution in host specialist ectomycorrhizal fungi.</title>
        <authorList>
            <person name="Lofgren L.A."/>
            <person name="Nguyen N.H."/>
            <person name="Vilgalys R."/>
            <person name="Ruytinx J."/>
            <person name="Liao H.L."/>
            <person name="Branco S."/>
            <person name="Kuo A."/>
            <person name="LaButti K."/>
            <person name="Lipzen A."/>
            <person name="Andreopoulos W."/>
            <person name="Pangilinan J."/>
            <person name="Riley R."/>
            <person name="Hundley H."/>
            <person name="Na H."/>
            <person name="Barry K."/>
            <person name="Grigoriev I.V."/>
            <person name="Stajich J.E."/>
            <person name="Kennedy P.G."/>
        </authorList>
    </citation>
    <scope>NUCLEOTIDE SEQUENCE</scope>
    <source>
        <strain evidence="2">S12</strain>
    </source>
</reference>
<dbReference type="PANTHER" id="PTHR15141">
    <property type="entry name" value="TRANSCRIPTION ELONGATION FACTOR B POLYPEPTIDE 3"/>
    <property type="match status" value="1"/>
</dbReference>
<feature type="region of interest" description="Disordered" evidence="1">
    <location>
        <begin position="115"/>
        <end position="159"/>
    </location>
</feature>
<comment type="caution">
    <text evidence="2">The sequence shown here is derived from an EMBL/GenBank/DDBJ whole genome shotgun (WGS) entry which is preliminary data.</text>
</comment>
<dbReference type="Gene3D" id="6.10.250.3180">
    <property type="match status" value="1"/>
</dbReference>
<accession>A0A9P7AB14</accession>
<dbReference type="AlphaFoldDB" id="A0A9P7AB14"/>
<dbReference type="RefSeq" id="XP_041152350.1">
    <property type="nucleotide sequence ID" value="XM_041307936.1"/>
</dbReference>
<dbReference type="GO" id="GO:0006368">
    <property type="term" value="P:transcription elongation by RNA polymerase II"/>
    <property type="evidence" value="ECO:0007669"/>
    <property type="project" value="InterPro"/>
</dbReference>
<protein>
    <submittedName>
        <fullName evidence="2">RNA polymerase II transcription factor SIII subunit A-domain-containing protein</fullName>
    </submittedName>
</protein>
<dbReference type="EMBL" id="JABBWE010000126">
    <property type="protein sequence ID" value="KAG1784865.1"/>
    <property type="molecule type" value="Genomic_DNA"/>
</dbReference>
<evidence type="ECO:0000313" key="2">
    <source>
        <dbReference type="EMBL" id="KAG1784865.1"/>
    </source>
</evidence>
<sequence length="311" mass="35081">MSEAECQSRRLPTLVTYCQRVLSTYTDSISSLGDDAIRYDVIKPVLECCSADTLLRLEQSSPYLENDTSEIWQRLCWKTFPLLAEQYFQEGSEAPESWREQFFLLREAEAERLEQAGSRLRSQRMEAEERKKEREVKITDRLPPPKRARGWGAPSQPKTLFQKTKNDATKFRSSMYSARVIPPKRQRTLHSSPGIKPAAPRPSEPTKSMVTVKTVTYKRPSIPPAPLQSSGRPTTPSVLTPATPPKLAASPPSARSLKPSPIVQPPFTGEQRPIKPSINKKDPMASLFMPKHRTLSQRPGQTGNARIMPTR</sequence>
<gene>
    <name evidence="2" type="ORF">HD556DRAFT_1451316</name>
</gene>
<proteinExistence type="predicted"/>
<dbReference type="InterPro" id="IPR010684">
    <property type="entry name" value="RNA_pol_II_trans_fac_SIII_A"/>
</dbReference>
<dbReference type="GO" id="GO:0070449">
    <property type="term" value="C:elongin complex"/>
    <property type="evidence" value="ECO:0007669"/>
    <property type="project" value="InterPro"/>
</dbReference>
<dbReference type="InterPro" id="IPR051870">
    <property type="entry name" value="Elongin-A_domain"/>
</dbReference>
<evidence type="ECO:0000313" key="3">
    <source>
        <dbReference type="Proteomes" id="UP000719766"/>
    </source>
</evidence>
<dbReference type="Proteomes" id="UP000719766">
    <property type="component" value="Unassembled WGS sequence"/>
</dbReference>
<dbReference type="Pfam" id="PF06881">
    <property type="entry name" value="Elongin_A"/>
    <property type="match status" value="1"/>
</dbReference>
<feature type="region of interest" description="Disordered" evidence="1">
    <location>
        <begin position="178"/>
        <end position="311"/>
    </location>
</feature>
<evidence type="ECO:0000256" key="1">
    <source>
        <dbReference type="SAM" id="MobiDB-lite"/>
    </source>
</evidence>
<feature type="compositionally biased region" description="Polar residues" evidence="1">
    <location>
        <begin position="205"/>
        <end position="214"/>
    </location>
</feature>